<evidence type="ECO:0000313" key="2">
    <source>
        <dbReference type="Proteomes" id="UP000077824"/>
    </source>
</evidence>
<dbReference type="Proteomes" id="UP000077824">
    <property type="component" value="Chromosome"/>
</dbReference>
<proteinExistence type="predicted"/>
<gene>
    <name evidence="1" type="ORF">A0O34_00550</name>
</gene>
<dbReference type="EMBL" id="CP015199">
    <property type="protein sequence ID" value="ANF49136.1"/>
    <property type="molecule type" value="Genomic_DNA"/>
</dbReference>
<dbReference type="KEGG" id="chh:A0O34_00550"/>
<evidence type="ECO:0000313" key="1">
    <source>
        <dbReference type="EMBL" id="ANF49136.1"/>
    </source>
</evidence>
<keyword evidence="2" id="KW-1185">Reference proteome</keyword>
<organism evidence="1 2">
    <name type="scientific">Chryseobacterium glaciei</name>
    <dbReference type="NCBI Taxonomy" id="1685010"/>
    <lineage>
        <taxon>Bacteria</taxon>
        <taxon>Pseudomonadati</taxon>
        <taxon>Bacteroidota</taxon>
        <taxon>Flavobacteriia</taxon>
        <taxon>Flavobacteriales</taxon>
        <taxon>Weeksellaceae</taxon>
        <taxon>Chryseobacterium group</taxon>
        <taxon>Chryseobacterium</taxon>
    </lineage>
</organism>
<protein>
    <submittedName>
        <fullName evidence="1">Uncharacterized protein</fullName>
    </submittedName>
</protein>
<dbReference type="STRING" id="1685010.A0O34_00550"/>
<name>A0A172XQE5_9FLAO</name>
<sequence length="83" mass="9491">MVYQEDIIKIALYFRGRSAGRAMSGKGKSLSILQKLKDIFFESFKDKGHPEQLSQEVHRQIESFTGIAHSASYTVESYQSLYL</sequence>
<accession>A0A172XQE5</accession>
<dbReference type="AlphaFoldDB" id="A0A172XQE5"/>
<reference evidence="1 2" key="1">
    <citation type="submission" date="2016-04" db="EMBL/GenBank/DDBJ databases">
        <title>Complete Genome Sequence of Chryseobacterium sp. IHBB 10212.</title>
        <authorList>
            <person name="Pal M."/>
            <person name="Swarnkar M.K."/>
            <person name="Kaushal K."/>
            <person name="Chhibber S."/>
            <person name="Singh A.K."/>
            <person name="Gulati A."/>
        </authorList>
    </citation>
    <scope>NUCLEOTIDE SEQUENCE [LARGE SCALE GENOMIC DNA]</scope>
    <source>
        <strain evidence="1 2">IHBB 10212</strain>
    </source>
</reference>